<proteinExistence type="predicted"/>
<evidence type="ECO:0000313" key="2">
    <source>
        <dbReference type="Proteomes" id="UP000276133"/>
    </source>
</evidence>
<reference evidence="1 2" key="1">
    <citation type="journal article" date="2018" name="Sci. Rep.">
        <title>Genomic signatures of local adaptation to the degree of environmental predictability in rotifers.</title>
        <authorList>
            <person name="Franch-Gras L."/>
            <person name="Hahn C."/>
            <person name="Garcia-Roger E.M."/>
            <person name="Carmona M.J."/>
            <person name="Serra M."/>
            <person name="Gomez A."/>
        </authorList>
    </citation>
    <scope>NUCLEOTIDE SEQUENCE [LARGE SCALE GENOMIC DNA]</scope>
    <source>
        <strain evidence="1">HYR1</strain>
    </source>
</reference>
<sequence length="56" mass="6720">MFIEYCFSYIFIKLVQFRSIRYVLLILCLIKKDASGLKTSNLEKKFVFNARIHKKT</sequence>
<keyword evidence="2" id="KW-1185">Reference proteome</keyword>
<comment type="caution">
    <text evidence="1">The sequence shown here is derived from an EMBL/GenBank/DDBJ whole genome shotgun (WGS) entry which is preliminary data.</text>
</comment>
<name>A0A3M7PCF9_BRAPC</name>
<gene>
    <name evidence="1" type="ORF">BpHYR1_029272</name>
</gene>
<dbReference type="Proteomes" id="UP000276133">
    <property type="component" value="Unassembled WGS sequence"/>
</dbReference>
<dbReference type="AlphaFoldDB" id="A0A3M7PCF9"/>
<organism evidence="1 2">
    <name type="scientific">Brachionus plicatilis</name>
    <name type="common">Marine rotifer</name>
    <name type="synonym">Brachionus muelleri</name>
    <dbReference type="NCBI Taxonomy" id="10195"/>
    <lineage>
        <taxon>Eukaryota</taxon>
        <taxon>Metazoa</taxon>
        <taxon>Spiralia</taxon>
        <taxon>Gnathifera</taxon>
        <taxon>Rotifera</taxon>
        <taxon>Eurotatoria</taxon>
        <taxon>Monogononta</taxon>
        <taxon>Pseudotrocha</taxon>
        <taxon>Ploima</taxon>
        <taxon>Brachionidae</taxon>
        <taxon>Brachionus</taxon>
    </lineage>
</organism>
<dbReference type="EMBL" id="REGN01011963">
    <property type="protein sequence ID" value="RMZ96693.1"/>
    <property type="molecule type" value="Genomic_DNA"/>
</dbReference>
<evidence type="ECO:0000313" key="1">
    <source>
        <dbReference type="EMBL" id="RMZ96693.1"/>
    </source>
</evidence>
<protein>
    <submittedName>
        <fullName evidence="1">Uncharacterized protein</fullName>
    </submittedName>
</protein>
<accession>A0A3M7PCF9</accession>